<organism evidence="2 3">
    <name type="scientific">Halonotius aquaticus</name>
    <dbReference type="NCBI Taxonomy" id="2216978"/>
    <lineage>
        <taxon>Archaea</taxon>
        <taxon>Methanobacteriati</taxon>
        <taxon>Methanobacteriota</taxon>
        <taxon>Stenosarchaea group</taxon>
        <taxon>Halobacteria</taxon>
        <taxon>Halobacteriales</taxon>
        <taxon>Haloferacaceae</taxon>
        <taxon>Halonotius</taxon>
    </lineage>
</organism>
<evidence type="ECO:0000256" key="1">
    <source>
        <dbReference type="SAM" id="MobiDB-lite"/>
    </source>
</evidence>
<dbReference type="PROSITE" id="PS51318">
    <property type="entry name" value="TAT"/>
    <property type="match status" value="1"/>
</dbReference>
<sequence>MARSGLTDRRTVLRTAATGAILGVAGCMGQTDPEADGNTTDGEAADDETATQPAAIPADANCEVCNMVAADYPAWNAQLTHDTGDNAYFCSSGCLAAYIAEPSRFGGPKASIDTAWVTEYETESFLQASEAFFVRVANPDHVDDVMMKNPTPFATREDAVAFTESFDAYGEDDILRFSDFDMELATFYRGKFFKDDESMNSSEGNESAENTTSTA</sequence>
<name>A0A3A6PS07_9EURY</name>
<dbReference type="EMBL" id="QKNY01000009">
    <property type="protein sequence ID" value="RJX43294.1"/>
    <property type="molecule type" value="Genomic_DNA"/>
</dbReference>
<protein>
    <recommendedName>
        <fullName evidence="4">Nitrous oxide reductase accessory protein NosL</fullName>
    </recommendedName>
</protein>
<accession>A0A3A6PS07</accession>
<dbReference type="Pfam" id="PF05573">
    <property type="entry name" value="NosL"/>
    <property type="match status" value="1"/>
</dbReference>
<dbReference type="Proteomes" id="UP000276588">
    <property type="component" value="Unassembled WGS sequence"/>
</dbReference>
<evidence type="ECO:0000313" key="2">
    <source>
        <dbReference type="EMBL" id="RJX43294.1"/>
    </source>
</evidence>
<gene>
    <name evidence="2" type="ORF">DM826_06725</name>
</gene>
<dbReference type="PANTHER" id="PTHR41247">
    <property type="entry name" value="HTH-TYPE TRANSCRIPTIONAL REPRESSOR YCNK"/>
    <property type="match status" value="1"/>
</dbReference>
<evidence type="ECO:0008006" key="4">
    <source>
        <dbReference type="Google" id="ProtNLM"/>
    </source>
</evidence>
<evidence type="ECO:0000313" key="3">
    <source>
        <dbReference type="Proteomes" id="UP000276588"/>
    </source>
</evidence>
<keyword evidence="3" id="KW-1185">Reference proteome</keyword>
<dbReference type="AlphaFoldDB" id="A0A3A6PS07"/>
<dbReference type="PANTHER" id="PTHR41247:SF1">
    <property type="entry name" value="HTH-TYPE TRANSCRIPTIONAL REPRESSOR YCNK"/>
    <property type="match status" value="1"/>
</dbReference>
<proteinExistence type="predicted"/>
<dbReference type="PROSITE" id="PS51257">
    <property type="entry name" value="PROKAR_LIPOPROTEIN"/>
    <property type="match status" value="1"/>
</dbReference>
<dbReference type="SUPFAM" id="SSF160387">
    <property type="entry name" value="NosL/MerB-like"/>
    <property type="match status" value="1"/>
</dbReference>
<feature type="region of interest" description="Disordered" evidence="1">
    <location>
        <begin position="195"/>
        <end position="215"/>
    </location>
</feature>
<dbReference type="InterPro" id="IPR008719">
    <property type="entry name" value="N2O_reductase_NosL"/>
</dbReference>
<reference evidence="2 3" key="1">
    <citation type="submission" date="2018-06" db="EMBL/GenBank/DDBJ databases">
        <title>Halonotius sp. F13-13 a new haloarchaeeon isolated from a solar saltern from Isla Cristina, Huelva, Spain.</title>
        <authorList>
            <person name="Duran-Viseras A."/>
            <person name="Sanchez-Porro C."/>
            <person name="Ventosa A."/>
        </authorList>
    </citation>
    <scope>NUCLEOTIDE SEQUENCE [LARGE SCALE GENOMIC DNA]</scope>
    <source>
        <strain evidence="2 3">F13-13</strain>
    </source>
</reference>
<comment type="caution">
    <text evidence="2">The sequence shown here is derived from an EMBL/GenBank/DDBJ whole genome shotgun (WGS) entry which is preliminary data.</text>
</comment>
<dbReference type="InterPro" id="IPR006311">
    <property type="entry name" value="TAT_signal"/>
</dbReference>
<feature type="region of interest" description="Disordered" evidence="1">
    <location>
        <begin position="28"/>
        <end position="50"/>
    </location>
</feature>
<feature type="compositionally biased region" description="Polar residues" evidence="1">
    <location>
        <begin position="199"/>
        <end position="215"/>
    </location>
</feature>